<dbReference type="EMBL" id="UZAK01033976">
    <property type="protein sequence ID" value="VDP41448.1"/>
    <property type="molecule type" value="Genomic_DNA"/>
</dbReference>
<keyword evidence="1" id="KW-1133">Transmembrane helix</keyword>
<dbReference type="STRING" id="6186.A0A183K6Y6"/>
<evidence type="ECO:0000256" key="1">
    <source>
        <dbReference type="SAM" id="Phobius"/>
    </source>
</evidence>
<evidence type="ECO:0000313" key="4">
    <source>
        <dbReference type="WBParaSite" id="SCUD_0001076201-mRNA-1"/>
    </source>
</evidence>
<proteinExistence type="predicted"/>
<evidence type="ECO:0000313" key="3">
    <source>
        <dbReference type="Proteomes" id="UP000279833"/>
    </source>
</evidence>
<dbReference type="AlphaFoldDB" id="A0A183K6Y6"/>
<reference evidence="4" key="1">
    <citation type="submission" date="2016-06" db="UniProtKB">
        <authorList>
            <consortium name="WormBaseParasite"/>
        </authorList>
    </citation>
    <scope>IDENTIFICATION</scope>
</reference>
<sequence>MDANNALKLGRLFRVPYGGEGVDFIDQLNYQFTSGIIVLFIVMIGFRQYVVDRKNDAFLTDNEHHL</sequence>
<name>A0A183K6Y6_9TREM</name>
<keyword evidence="1" id="KW-0472">Membrane</keyword>
<keyword evidence="1" id="KW-0812">Transmembrane</keyword>
<dbReference type="Proteomes" id="UP000279833">
    <property type="component" value="Unassembled WGS sequence"/>
</dbReference>
<reference evidence="2 3" key="2">
    <citation type="submission" date="2018-11" db="EMBL/GenBank/DDBJ databases">
        <authorList>
            <consortium name="Pathogen Informatics"/>
        </authorList>
    </citation>
    <scope>NUCLEOTIDE SEQUENCE [LARGE SCALE GENOMIC DNA]</scope>
    <source>
        <strain evidence="2">Dakar</strain>
        <strain evidence="3">Dakar, Senegal</strain>
    </source>
</reference>
<gene>
    <name evidence="2" type="ORF">SCUD_LOCUS10762</name>
</gene>
<keyword evidence="3" id="KW-1185">Reference proteome</keyword>
<organism evidence="4">
    <name type="scientific">Schistosoma curassoni</name>
    <dbReference type="NCBI Taxonomy" id="6186"/>
    <lineage>
        <taxon>Eukaryota</taxon>
        <taxon>Metazoa</taxon>
        <taxon>Spiralia</taxon>
        <taxon>Lophotrochozoa</taxon>
        <taxon>Platyhelminthes</taxon>
        <taxon>Trematoda</taxon>
        <taxon>Digenea</taxon>
        <taxon>Strigeidida</taxon>
        <taxon>Schistosomatoidea</taxon>
        <taxon>Schistosomatidae</taxon>
        <taxon>Schistosoma</taxon>
    </lineage>
</organism>
<accession>A0A183K6Y6</accession>
<protein>
    <submittedName>
        <fullName evidence="4">Prolipoprotein signal peptidase</fullName>
    </submittedName>
</protein>
<evidence type="ECO:0000313" key="2">
    <source>
        <dbReference type="EMBL" id="VDP41448.1"/>
    </source>
</evidence>
<dbReference type="WBParaSite" id="SCUD_0001076201-mRNA-1">
    <property type="protein sequence ID" value="SCUD_0001076201-mRNA-1"/>
    <property type="gene ID" value="SCUD_0001076201"/>
</dbReference>
<feature type="transmembrane region" description="Helical" evidence="1">
    <location>
        <begin position="28"/>
        <end position="46"/>
    </location>
</feature>